<evidence type="ECO:0000256" key="2">
    <source>
        <dbReference type="SAM" id="MobiDB-lite"/>
    </source>
</evidence>
<dbReference type="AlphaFoldDB" id="A0AAJ0JMJ8"/>
<feature type="compositionally biased region" description="Polar residues" evidence="2">
    <location>
        <begin position="120"/>
        <end position="132"/>
    </location>
</feature>
<evidence type="ECO:0000256" key="3">
    <source>
        <dbReference type="SAM" id="SignalP"/>
    </source>
</evidence>
<dbReference type="RefSeq" id="WP_046100438.1">
    <property type="nucleotide sequence ID" value="NZ_BKAP01000020.1"/>
</dbReference>
<gene>
    <name evidence="6" type="ORF">VV61_10760</name>
</gene>
<feature type="region of interest" description="Disordered" evidence="2">
    <location>
        <begin position="36"/>
        <end position="87"/>
    </location>
</feature>
<dbReference type="PROSITE" id="PS00786">
    <property type="entry name" value="5_NUCLEOTIDASE_2"/>
    <property type="match status" value="1"/>
</dbReference>
<reference evidence="6 7" key="1">
    <citation type="submission" date="2015-03" db="EMBL/GenBank/DDBJ databases">
        <title>Draft Genome Sequence of S. carnosus subsp. utilis LTH 7013, Isolated from South Tirolean Ham.</title>
        <authorList>
            <person name="Mueller A."/>
            <person name="Huptas C."/>
            <person name="Wenning M."/>
            <person name="Weiss A."/>
            <person name="Schmidt H."/>
        </authorList>
    </citation>
    <scope>NUCLEOTIDE SEQUENCE [LARGE SCALE GENOMIC DNA]</scope>
    <source>
        <strain evidence="6 7">LTH7013</strain>
    </source>
</reference>
<feature type="compositionally biased region" description="Polar residues" evidence="2">
    <location>
        <begin position="138"/>
        <end position="160"/>
    </location>
</feature>
<dbReference type="GO" id="GO:0030288">
    <property type="term" value="C:outer membrane-bounded periplasmic space"/>
    <property type="evidence" value="ECO:0007669"/>
    <property type="project" value="TreeGrafter"/>
</dbReference>
<accession>A0AAJ0JMJ8</accession>
<evidence type="ECO:0000256" key="1">
    <source>
        <dbReference type="ARBA" id="ARBA00022729"/>
    </source>
</evidence>
<dbReference type="InterPro" id="IPR006146">
    <property type="entry name" value="5'-Nucleotdase_CS"/>
</dbReference>
<name>A0AAJ0JMJ8_STACA</name>
<feature type="signal peptide" evidence="3">
    <location>
        <begin position="1"/>
        <end position="25"/>
    </location>
</feature>
<feature type="region of interest" description="Disordered" evidence="2">
    <location>
        <begin position="120"/>
        <end position="194"/>
    </location>
</feature>
<dbReference type="SUPFAM" id="SSF56300">
    <property type="entry name" value="Metallo-dependent phosphatases"/>
    <property type="match status" value="1"/>
</dbReference>
<feature type="compositionally biased region" description="Low complexity" evidence="2">
    <location>
        <begin position="161"/>
        <end position="194"/>
    </location>
</feature>
<feature type="chain" id="PRO_5042517363" evidence="3">
    <location>
        <begin position="26"/>
        <end position="894"/>
    </location>
</feature>
<dbReference type="GO" id="GO:0009166">
    <property type="term" value="P:nucleotide catabolic process"/>
    <property type="evidence" value="ECO:0007669"/>
    <property type="project" value="InterPro"/>
</dbReference>
<dbReference type="EMBL" id="LAIU01000008">
    <property type="protein sequence ID" value="KKB24574.1"/>
    <property type="molecule type" value="Genomic_DNA"/>
</dbReference>
<dbReference type="GO" id="GO:0000166">
    <property type="term" value="F:nucleotide binding"/>
    <property type="evidence" value="ECO:0007669"/>
    <property type="project" value="InterPro"/>
</dbReference>
<dbReference type="InterPro" id="IPR008334">
    <property type="entry name" value="5'-Nucleotdase_C"/>
</dbReference>
<feature type="region of interest" description="Disordered" evidence="2">
    <location>
        <begin position="683"/>
        <end position="720"/>
    </location>
</feature>
<dbReference type="Pfam" id="PF02872">
    <property type="entry name" value="5_nucleotid_C"/>
    <property type="match status" value="1"/>
</dbReference>
<dbReference type="SUPFAM" id="SSF55816">
    <property type="entry name" value="5'-nucleotidase (syn. UDP-sugar hydrolase), C-terminal domain"/>
    <property type="match status" value="1"/>
</dbReference>
<evidence type="ECO:0000259" key="5">
    <source>
        <dbReference type="Pfam" id="PF02872"/>
    </source>
</evidence>
<organism evidence="6 7">
    <name type="scientific">Staphylococcus carnosus</name>
    <dbReference type="NCBI Taxonomy" id="1281"/>
    <lineage>
        <taxon>Bacteria</taxon>
        <taxon>Bacillati</taxon>
        <taxon>Bacillota</taxon>
        <taxon>Bacilli</taxon>
        <taxon>Bacillales</taxon>
        <taxon>Staphylococcaceae</taxon>
        <taxon>Staphylococcus</taxon>
    </lineage>
</organism>
<comment type="caution">
    <text evidence="6">The sequence shown here is derived from an EMBL/GenBank/DDBJ whole genome shotgun (WGS) entry which is preliminary data.</text>
</comment>
<feature type="compositionally biased region" description="Low complexity" evidence="2">
    <location>
        <begin position="74"/>
        <end position="86"/>
    </location>
</feature>
<feature type="compositionally biased region" description="Basic and acidic residues" evidence="2">
    <location>
        <begin position="696"/>
        <end position="717"/>
    </location>
</feature>
<feature type="compositionally biased region" description="Polar residues" evidence="2">
    <location>
        <begin position="94"/>
        <end position="110"/>
    </location>
</feature>
<dbReference type="Pfam" id="PF00149">
    <property type="entry name" value="Metallophos"/>
    <property type="match status" value="1"/>
</dbReference>
<dbReference type="PANTHER" id="PTHR11575">
    <property type="entry name" value="5'-NUCLEOTIDASE-RELATED"/>
    <property type="match status" value="1"/>
</dbReference>
<dbReference type="InterPro" id="IPR029052">
    <property type="entry name" value="Metallo-depent_PP-like"/>
</dbReference>
<dbReference type="PRINTS" id="PR01607">
    <property type="entry name" value="APYRASEFAMLY"/>
</dbReference>
<feature type="domain" description="5'-Nucleotidase C-terminal" evidence="5">
    <location>
        <begin position="489"/>
        <end position="652"/>
    </location>
</feature>
<sequence>MHKTLLKTLFFVLAFFVLFHVSAFAAEIPAKTANQATVENTAEPPQQNTVQTTATTDSKSNTDSTQTGTSDGQTHATPSAPSTTSSKALVAASDNNGTQSATTDTTNPTIANKDVQTEGNNALSQEKNTAATQLKAPQPNQQAVGQQTAKAQSAPSANQVQTQQLSAPASQQPAASSNQAAETPAQTQQAPQQAKILHTNDMHGRILGEDGRVIGMSKLKTIKEQEHPDLMLDSGDAFQGLPISNNTKGADMAKAMNRVGYDAMAVGNHEFDFGLDQAVKYKDQLNFPILSTNTYKDNKLLFDPYTIVKKNGIRYGIVGVTTPETAVKTHPDNIKGVTFTDPIPAVQNTLNQMNNQADIFIVLSHLGVDPSTQTAWRGDTLANTLAQDPLFKDKEIFVLDGHSHTVIQNGKINQNTLLAQTGTALENIGKITFDYTNGKVENVHDSLINVKDTADVQPDAELQKMMDEAKAKFDNQVSEVVIPNNPIQFEGERDDVRSHETNSGDAITDAMEAYSQNGFSHPADFAVTNGGGIRASIEKGKDVTLGDIITVLPFGNTISQIQVKGTNVQKMFEHSLSAPVQDGKLGANGGFLHISKSIRVYYDMNKAPGSRVLKIEVLNKQTNQFEALDPERTYYMTTNDFTASGGDGYDMLGGPREEGVSLDKVFADYLKQADLSQYASNDASRIINGKPPVAETGDKSESNTVDHKTNNDTKVDSSENTLINNPNEAAVGEEVVSNNSNSTLIEDDKNVSHNDMVAEGAMIDNNTAINQLAVIHSSLPEKDNNQTDNSVYSNNINQNNAPTANTQYHDMSDIKYTNAFSDTKAPAAEPAKQTQQYVANSKVIAFSSQQKQHKNSELPNSGHSEPHNSPIIPISLILLGAGTLYYNRKKDTAA</sequence>
<evidence type="ECO:0000259" key="4">
    <source>
        <dbReference type="Pfam" id="PF00149"/>
    </source>
</evidence>
<dbReference type="InterPro" id="IPR036907">
    <property type="entry name" value="5'-Nucleotdase_C_sf"/>
</dbReference>
<protein>
    <submittedName>
        <fullName evidence="6">5'-nucleotidase</fullName>
    </submittedName>
</protein>
<feature type="region of interest" description="Disordered" evidence="2">
    <location>
        <begin position="94"/>
        <end position="113"/>
    </location>
</feature>
<dbReference type="GO" id="GO:0008768">
    <property type="term" value="F:UDP-sugar diphosphatase activity"/>
    <property type="evidence" value="ECO:0007669"/>
    <property type="project" value="TreeGrafter"/>
</dbReference>
<evidence type="ECO:0000313" key="6">
    <source>
        <dbReference type="EMBL" id="KKB24574.1"/>
    </source>
</evidence>
<feature type="region of interest" description="Disordered" evidence="2">
    <location>
        <begin position="848"/>
        <end position="868"/>
    </location>
</feature>
<proteinExistence type="predicted"/>
<dbReference type="InterPro" id="IPR004843">
    <property type="entry name" value="Calcineurin-like_PHP"/>
</dbReference>
<dbReference type="Gene3D" id="3.90.780.10">
    <property type="entry name" value="5'-Nucleotidase, C-terminal domain"/>
    <property type="match status" value="1"/>
</dbReference>
<dbReference type="GO" id="GO:0046872">
    <property type="term" value="F:metal ion binding"/>
    <property type="evidence" value="ECO:0007669"/>
    <property type="project" value="InterPro"/>
</dbReference>
<dbReference type="PANTHER" id="PTHR11575:SF24">
    <property type="entry name" value="5'-NUCLEOTIDASE"/>
    <property type="match status" value="1"/>
</dbReference>
<keyword evidence="1 3" id="KW-0732">Signal</keyword>
<evidence type="ECO:0000313" key="7">
    <source>
        <dbReference type="Proteomes" id="UP000033530"/>
    </source>
</evidence>
<dbReference type="Proteomes" id="UP000033530">
    <property type="component" value="Unassembled WGS sequence"/>
</dbReference>
<dbReference type="Gene3D" id="3.60.21.10">
    <property type="match status" value="1"/>
</dbReference>
<dbReference type="InterPro" id="IPR006179">
    <property type="entry name" value="5_nucleotidase/apyrase"/>
</dbReference>
<dbReference type="GO" id="GO:0008253">
    <property type="term" value="F:5'-nucleotidase activity"/>
    <property type="evidence" value="ECO:0007669"/>
    <property type="project" value="TreeGrafter"/>
</dbReference>
<feature type="domain" description="Calcineurin-like phosphoesterase" evidence="4">
    <location>
        <begin position="195"/>
        <end position="405"/>
    </location>
</feature>
<feature type="compositionally biased region" description="Polar residues" evidence="2">
    <location>
        <begin position="36"/>
        <end position="73"/>
    </location>
</feature>